<accession>A0ABD5NNR8</accession>
<evidence type="ECO:0000313" key="1">
    <source>
        <dbReference type="EMBL" id="MFC3958636.1"/>
    </source>
</evidence>
<dbReference type="Proteomes" id="UP001595846">
    <property type="component" value="Unassembled WGS sequence"/>
</dbReference>
<organism evidence="1 2">
    <name type="scientific">Halovivax cerinus</name>
    <dbReference type="NCBI Taxonomy" id="1487865"/>
    <lineage>
        <taxon>Archaea</taxon>
        <taxon>Methanobacteriati</taxon>
        <taxon>Methanobacteriota</taxon>
        <taxon>Stenosarchaea group</taxon>
        <taxon>Halobacteria</taxon>
        <taxon>Halobacteriales</taxon>
        <taxon>Natrialbaceae</taxon>
        <taxon>Halovivax</taxon>
    </lineage>
</organism>
<name>A0ABD5NNR8_9EURY</name>
<proteinExistence type="predicted"/>
<gene>
    <name evidence="1" type="ORF">ACFOUR_09680</name>
</gene>
<sequence length="78" mass="9121">MTVSRDHDPDASAHVGPYRVEQLADPERGLRVGCERHDEWTEFDPGRRSVAFYCPDCSMEIEVTLHDDLDWRDWGERC</sequence>
<dbReference type="RefSeq" id="WP_256530976.1">
    <property type="nucleotide sequence ID" value="NZ_CP101824.1"/>
</dbReference>
<comment type="caution">
    <text evidence="1">The sequence shown here is derived from an EMBL/GenBank/DDBJ whole genome shotgun (WGS) entry which is preliminary data.</text>
</comment>
<evidence type="ECO:0008006" key="3">
    <source>
        <dbReference type="Google" id="ProtNLM"/>
    </source>
</evidence>
<reference evidence="1 2" key="1">
    <citation type="journal article" date="2019" name="Int. J. Syst. Evol. Microbiol.">
        <title>The Global Catalogue of Microorganisms (GCM) 10K type strain sequencing project: providing services to taxonomists for standard genome sequencing and annotation.</title>
        <authorList>
            <consortium name="The Broad Institute Genomics Platform"/>
            <consortium name="The Broad Institute Genome Sequencing Center for Infectious Disease"/>
            <person name="Wu L."/>
            <person name="Ma J."/>
        </authorList>
    </citation>
    <scope>NUCLEOTIDE SEQUENCE [LARGE SCALE GENOMIC DNA]</scope>
    <source>
        <strain evidence="1 2">IBRC-M 10256</strain>
    </source>
</reference>
<evidence type="ECO:0000313" key="2">
    <source>
        <dbReference type="Proteomes" id="UP001595846"/>
    </source>
</evidence>
<dbReference type="EMBL" id="JBHSAQ010000006">
    <property type="protein sequence ID" value="MFC3958636.1"/>
    <property type="molecule type" value="Genomic_DNA"/>
</dbReference>
<protein>
    <recommendedName>
        <fullName evidence="3">Small CPxCG-related zinc finger protein</fullName>
    </recommendedName>
</protein>
<keyword evidence="2" id="KW-1185">Reference proteome</keyword>
<dbReference type="AlphaFoldDB" id="A0ABD5NNR8"/>
<dbReference type="GeneID" id="73903688"/>